<protein>
    <submittedName>
        <fullName evidence="1">Uncharacterized protein</fullName>
    </submittedName>
</protein>
<gene>
    <name evidence="1" type="ORF">BN587_00845</name>
</gene>
<organism evidence="1 2">
    <name type="scientific">Phascolarctobacterium succinatutens CAG:287</name>
    <dbReference type="NCBI Taxonomy" id="1263101"/>
    <lineage>
        <taxon>Bacteria</taxon>
        <taxon>Bacillati</taxon>
        <taxon>Bacillota</taxon>
        <taxon>Negativicutes</taxon>
        <taxon>Acidaminococcales</taxon>
        <taxon>Acidaminococcaceae</taxon>
        <taxon>Phascolarctobacterium</taxon>
    </lineage>
</organism>
<evidence type="ECO:0000313" key="1">
    <source>
        <dbReference type="EMBL" id="CDD12108.1"/>
    </source>
</evidence>
<comment type="caution">
    <text evidence="1">The sequence shown here is derived from an EMBL/GenBank/DDBJ whole genome shotgun (WGS) entry which is preliminary data.</text>
</comment>
<dbReference type="Proteomes" id="UP000014937">
    <property type="component" value="Unassembled WGS sequence"/>
</dbReference>
<dbReference type="HOGENOM" id="CLU_220063_0_1_9"/>
<dbReference type="EMBL" id="CBGL010000112">
    <property type="protein sequence ID" value="CDD12108.1"/>
    <property type="molecule type" value="Genomic_DNA"/>
</dbReference>
<proteinExistence type="predicted"/>
<dbReference type="AlphaFoldDB" id="R6WLT5"/>
<evidence type="ECO:0000313" key="2">
    <source>
        <dbReference type="Proteomes" id="UP000014937"/>
    </source>
</evidence>
<sequence>MNILEVLALLGFGLACVKFGYELGKNAKK</sequence>
<name>R6WLT5_9FIRM</name>
<accession>R6WLT5</accession>
<reference evidence="1" key="1">
    <citation type="submission" date="2012-11" db="EMBL/GenBank/DDBJ databases">
        <title>Dependencies among metagenomic species, viruses, plasmids and units of genetic variation.</title>
        <authorList>
            <person name="Nielsen H.B."/>
            <person name="Almeida M."/>
            <person name="Juncker A.S."/>
            <person name="Rasmussen S."/>
            <person name="Li J."/>
            <person name="Sunagawa S."/>
            <person name="Plichta D."/>
            <person name="Gautier L."/>
            <person name="Le Chatelier E."/>
            <person name="Peletier E."/>
            <person name="Bonde I."/>
            <person name="Nielsen T."/>
            <person name="Manichanh C."/>
            <person name="Arumugam M."/>
            <person name="Batto J."/>
            <person name="Santos M.B.Q.D."/>
            <person name="Blom N."/>
            <person name="Borruel N."/>
            <person name="Burgdorf K.S."/>
            <person name="Boumezbeur F."/>
            <person name="Casellas F."/>
            <person name="Dore J."/>
            <person name="Guarner F."/>
            <person name="Hansen T."/>
            <person name="Hildebrand F."/>
            <person name="Kaas R.S."/>
            <person name="Kennedy S."/>
            <person name="Kristiansen K."/>
            <person name="Kultima J.R."/>
            <person name="Leonard P."/>
            <person name="Levenez F."/>
            <person name="Lund O."/>
            <person name="Moumen B."/>
            <person name="Le Paslier D."/>
            <person name="Pons N."/>
            <person name="Pedersen O."/>
            <person name="Prifti E."/>
            <person name="Qin J."/>
            <person name="Raes J."/>
            <person name="Tap J."/>
            <person name="Tims S."/>
            <person name="Ussery D.W."/>
            <person name="Yamada T."/>
            <person name="MetaHit consortium"/>
            <person name="Renault P."/>
            <person name="Sicheritz-Ponten T."/>
            <person name="Bork P."/>
            <person name="Wang J."/>
            <person name="Brunak S."/>
            <person name="Ehrlich S.D."/>
        </authorList>
    </citation>
    <scope>NUCLEOTIDE SEQUENCE [LARGE SCALE GENOMIC DNA]</scope>
</reference>